<sequence length="137" mass="16176">MNFKITEKIEEKDRSEIFQGLLEYNLARIEDRNPKELGIYLEDEQGRKLAGLIGETHGNWLMVKFLWVDESLRGQHIGSRILEEAEIEATKRGCKYAFLDTFSFQAPDFYKKHGYREVFALEEYPLTGKRYYLTKTL</sequence>
<reference evidence="3 5" key="2">
    <citation type="submission" date="2018-08" db="EMBL/GenBank/DDBJ databases">
        <title>A genome reference for cultivated species of the human gut microbiota.</title>
        <authorList>
            <person name="Zou Y."/>
            <person name="Xue W."/>
            <person name="Luo G."/>
        </authorList>
    </citation>
    <scope>NUCLEOTIDE SEQUENCE [LARGE SCALE GENOMIC DNA]</scope>
    <source>
        <strain evidence="3 5">TF05-11AC</strain>
    </source>
</reference>
<dbReference type="CDD" id="cd04301">
    <property type="entry name" value="NAT_SF"/>
    <property type="match status" value="1"/>
</dbReference>
<evidence type="ECO:0000313" key="5">
    <source>
        <dbReference type="Proteomes" id="UP000261257"/>
    </source>
</evidence>
<name>A0A173ZXU2_9FIRM</name>
<organism evidence="2 4">
    <name type="scientific">Hungatella hathewayi</name>
    <dbReference type="NCBI Taxonomy" id="154046"/>
    <lineage>
        <taxon>Bacteria</taxon>
        <taxon>Bacillati</taxon>
        <taxon>Bacillota</taxon>
        <taxon>Clostridia</taxon>
        <taxon>Lachnospirales</taxon>
        <taxon>Lachnospiraceae</taxon>
        <taxon>Hungatella</taxon>
    </lineage>
</organism>
<dbReference type="InterPro" id="IPR000182">
    <property type="entry name" value="GNAT_dom"/>
</dbReference>
<dbReference type="Gene3D" id="3.40.630.30">
    <property type="match status" value="1"/>
</dbReference>
<dbReference type="PROSITE" id="PS51186">
    <property type="entry name" value="GNAT"/>
    <property type="match status" value="1"/>
</dbReference>
<dbReference type="Proteomes" id="UP000095651">
    <property type="component" value="Unassembled WGS sequence"/>
</dbReference>
<proteinExistence type="predicted"/>
<feature type="domain" description="N-acetyltransferase" evidence="1">
    <location>
        <begin position="1"/>
        <end position="137"/>
    </location>
</feature>
<evidence type="ECO:0000259" key="1">
    <source>
        <dbReference type="PROSITE" id="PS51186"/>
    </source>
</evidence>
<dbReference type="GO" id="GO:0016747">
    <property type="term" value="F:acyltransferase activity, transferring groups other than amino-acyl groups"/>
    <property type="evidence" value="ECO:0007669"/>
    <property type="project" value="InterPro"/>
</dbReference>
<protein>
    <submittedName>
        <fullName evidence="2">Acetyltransferase, GNAT family</fullName>
    </submittedName>
    <submittedName>
        <fullName evidence="3">N-acetyltransferase</fullName>
    </submittedName>
</protein>
<dbReference type="InterPro" id="IPR016181">
    <property type="entry name" value="Acyl_CoA_acyltransferase"/>
</dbReference>
<dbReference type="Proteomes" id="UP000261257">
    <property type="component" value="Unassembled WGS sequence"/>
</dbReference>
<dbReference type="Pfam" id="PF13508">
    <property type="entry name" value="Acetyltransf_7"/>
    <property type="match status" value="1"/>
</dbReference>
<dbReference type="EMBL" id="CYZE01000002">
    <property type="protein sequence ID" value="CUN81044.1"/>
    <property type="molecule type" value="Genomic_DNA"/>
</dbReference>
<dbReference type="RefSeq" id="WP_055653394.1">
    <property type="nucleotide sequence ID" value="NZ_CABIXC010000002.1"/>
</dbReference>
<evidence type="ECO:0000313" key="2">
    <source>
        <dbReference type="EMBL" id="CUN81044.1"/>
    </source>
</evidence>
<dbReference type="EMBL" id="QSSQ01000037">
    <property type="protein sequence ID" value="RGL97485.1"/>
    <property type="molecule type" value="Genomic_DNA"/>
</dbReference>
<evidence type="ECO:0000313" key="4">
    <source>
        <dbReference type="Proteomes" id="UP000095651"/>
    </source>
</evidence>
<dbReference type="AlphaFoldDB" id="A0A173ZXU2"/>
<accession>A0A173ZXU2</accession>
<reference evidence="2 4" key="1">
    <citation type="submission" date="2015-09" db="EMBL/GenBank/DDBJ databases">
        <authorList>
            <consortium name="Pathogen Informatics"/>
        </authorList>
    </citation>
    <scope>NUCLEOTIDE SEQUENCE [LARGE SCALE GENOMIC DNA]</scope>
    <source>
        <strain evidence="2 4">2789STDY5608850</strain>
    </source>
</reference>
<evidence type="ECO:0000313" key="3">
    <source>
        <dbReference type="EMBL" id="RGL97485.1"/>
    </source>
</evidence>
<gene>
    <name evidence="3" type="ORF">DXC39_25365</name>
    <name evidence="2" type="ORF">ERS852407_01153</name>
</gene>
<dbReference type="SUPFAM" id="SSF55729">
    <property type="entry name" value="Acyl-CoA N-acyltransferases (Nat)"/>
    <property type="match status" value="1"/>
</dbReference>
<keyword evidence="2" id="KW-0808">Transferase</keyword>